<sequence length="201" mass="21844">MKKLSLITFGCLLVLASCDLMGNTSNNDNIRNANDTTNNSSGTGGSTTTWEDLTWTVADKDVATYTTKTIIGRVILYATTNASIVVDANTKTIDNLSFNYRCKLGGTGYLNTDDVEQSYRVLAIPVTKNSLIKIYAQSGTSIEDRELKLSNLSGSYFVNGIAPGSTIAKVIETTYTGDESTLYVYSMRSGINIYGIYVNKQ</sequence>
<evidence type="ECO:0000313" key="3">
    <source>
        <dbReference type="EMBL" id="AEJ18224.1"/>
    </source>
</evidence>
<feature type="compositionally biased region" description="Low complexity" evidence="1">
    <location>
        <begin position="36"/>
        <end position="47"/>
    </location>
</feature>
<protein>
    <recommendedName>
        <fullName evidence="5">Lipoprotein</fullName>
    </recommendedName>
</protein>
<gene>
    <name evidence="3" type="ordered locus">Spica_0052</name>
</gene>
<feature type="signal peptide" evidence="2">
    <location>
        <begin position="1"/>
        <end position="22"/>
    </location>
</feature>
<evidence type="ECO:0008006" key="5">
    <source>
        <dbReference type="Google" id="ProtNLM"/>
    </source>
</evidence>
<dbReference type="PROSITE" id="PS51257">
    <property type="entry name" value="PROKAR_LIPOPROTEIN"/>
    <property type="match status" value="1"/>
</dbReference>
<dbReference type="RefSeq" id="WP_013967537.1">
    <property type="nucleotide sequence ID" value="NC_015732.1"/>
</dbReference>
<dbReference type="Proteomes" id="UP000000503">
    <property type="component" value="Chromosome"/>
</dbReference>
<name>F8EY65_GRAC1</name>
<evidence type="ECO:0000256" key="1">
    <source>
        <dbReference type="SAM" id="MobiDB-lite"/>
    </source>
</evidence>
<dbReference type="EMBL" id="CP002868">
    <property type="protein sequence ID" value="AEJ18224.1"/>
    <property type="molecule type" value="Genomic_DNA"/>
</dbReference>
<proteinExistence type="predicted"/>
<keyword evidence="4" id="KW-1185">Reference proteome</keyword>
<accession>F8EY65</accession>
<dbReference type="KEGG" id="scd:Spica_0052"/>
<dbReference type="STRING" id="744872.Spica_0052"/>
<dbReference type="HOGENOM" id="CLU_1359908_0_0_12"/>
<keyword evidence="2" id="KW-0732">Signal</keyword>
<feature type="region of interest" description="Disordered" evidence="1">
    <location>
        <begin position="28"/>
        <end position="47"/>
    </location>
</feature>
<feature type="chain" id="PRO_5003376561" description="Lipoprotein" evidence="2">
    <location>
        <begin position="23"/>
        <end position="201"/>
    </location>
</feature>
<evidence type="ECO:0000313" key="4">
    <source>
        <dbReference type="Proteomes" id="UP000000503"/>
    </source>
</evidence>
<evidence type="ECO:0000256" key="2">
    <source>
        <dbReference type="SAM" id="SignalP"/>
    </source>
</evidence>
<organism evidence="3 4">
    <name type="scientific">Gracilinema caldarium (strain ATCC 51460 / DSM 7334 / H1)</name>
    <name type="common">Treponema caldarium</name>
    <dbReference type="NCBI Taxonomy" id="744872"/>
    <lineage>
        <taxon>Bacteria</taxon>
        <taxon>Pseudomonadati</taxon>
        <taxon>Spirochaetota</taxon>
        <taxon>Spirochaetia</taxon>
        <taxon>Spirochaetales</taxon>
        <taxon>Breznakiellaceae</taxon>
        <taxon>Gracilinema</taxon>
    </lineage>
</organism>
<reference evidence="4" key="1">
    <citation type="journal article" date="2013" name="Stand. Genomic Sci.">
        <title>Genome sequence of the thermophilic fresh-water bacterium Spirochaeta caldaria type strain (H1(T)), reclassification of Spirochaeta caldaria, Spirochaeta stenostrepta, and Spirochaeta zuelzerae in the genus Treponema as Treponema caldaria comb. nov., Treponema stenostrepta comb. nov., and Treponema zuelzerae comb. nov., and emendation of the genus Treponema.</title>
        <authorList>
            <person name="Abt B."/>
            <person name="Goker M."/>
            <person name="Scheuner C."/>
            <person name="Han C."/>
            <person name="Lu M."/>
            <person name="Misra M."/>
            <person name="Lapidus A."/>
            <person name="Nolan M."/>
            <person name="Lucas S."/>
            <person name="Hammon N."/>
            <person name="Deshpande S."/>
            <person name="Cheng J.F."/>
            <person name="Tapia R."/>
            <person name="Goodwin L.A."/>
            <person name="Pitluck S."/>
            <person name="Liolios K."/>
            <person name="Pagani I."/>
            <person name="Ivanova N."/>
            <person name="Mavromatis K."/>
            <person name="Mikhailova N."/>
            <person name="Huntemann M."/>
            <person name="Pati A."/>
            <person name="Chen A."/>
            <person name="Palaniappan K."/>
            <person name="Land M."/>
            <person name="Hauser L."/>
            <person name="Jeffries C.D."/>
            <person name="Rohde M."/>
            <person name="Spring S."/>
            <person name="Gronow S."/>
            <person name="Detter J.C."/>
            <person name="Bristow J."/>
            <person name="Eisen J.A."/>
            <person name="Markowitz V."/>
            <person name="Hugenholtz P."/>
            <person name="Kyrpides N.C."/>
            <person name="Woyke T."/>
            <person name="Klenk H.P."/>
        </authorList>
    </citation>
    <scope>NUCLEOTIDE SEQUENCE</scope>
    <source>
        <strain evidence="4">ATCC 51460 / DSM 7334 / H1</strain>
    </source>
</reference>
<dbReference type="AlphaFoldDB" id="F8EY65"/>